<keyword evidence="7" id="KW-1185">Reference proteome</keyword>
<geneLocation type="plasmid" evidence="6 7">
    <name>pEMTOL01</name>
</geneLocation>
<keyword evidence="2 5" id="KW-0812">Transmembrane</keyword>
<dbReference type="PANTHER" id="PTHR43701">
    <property type="entry name" value="MEMBRANE TRANSPORTER PROTEIN MJ0441-RELATED"/>
    <property type="match status" value="1"/>
</dbReference>
<evidence type="ECO:0000256" key="2">
    <source>
        <dbReference type="ARBA" id="ARBA00022692"/>
    </source>
</evidence>
<dbReference type="InterPro" id="IPR051598">
    <property type="entry name" value="TSUP/Inactive_protease-like"/>
</dbReference>
<accession>A0ABM5N7Q3</accession>
<keyword evidence="6" id="KW-0614">Plasmid</keyword>
<evidence type="ECO:0000313" key="7">
    <source>
        <dbReference type="Proteomes" id="UP000002875"/>
    </source>
</evidence>
<evidence type="ECO:0000313" key="6">
    <source>
        <dbReference type="EMBL" id="AFK05557.1"/>
    </source>
</evidence>
<comment type="similarity">
    <text evidence="5">Belongs to the 4-toluene sulfonate uptake permease (TSUP) (TC 2.A.102) family.</text>
</comment>
<feature type="transmembrane region" description="Helical" evidence="5">
    <location>
        <begin position="205"/>
        <end position="222"/>
    </location>
</feature>
<evidence type="ECO:0000256" key="3">
    <source>
        <dbReference type="ARBA" id="ARBA00022989"/>
    </source>
</evidence>
<feature type="transmembrane region" description="Helical" evidence="5">
    <location>
        <begin position="98"/>
        <end position="115"/>
    </location>
</feature>
<gene>
    <name evidence="6" type="ordered locus">Emtol_0287</name>
</gene>
<keyword evidence="3 5" id="KW-1133">Transmembrane helix</keyword>
<proteinExistence type="inferred from homology"/>
<feature type="transmembrane region" description="Helical" evidence="5">
    <location>
        <begin position="173"/>
        <end position="193"/>
    </location>
</feature>
<evidence type="ECO:0000256" key="1">
    <source>
        <dbReference type="ARBA" id="ARBA00004141"/>
    </source>
</evidence>
<protein>
    <recommendedName>
        <fullName evidence="5">Probable membrane transporter protein</fullName>
    </recommendedName>
</protein>
<dbReference type="EMBL" id="CP002962">
    <property type="protein sequence ID" value="AFK05557.1"/>
    <property type="molecule type" value="Genomic_DNA"/>
</dbReference>
<comment type="subcellular location">
    <subcellularLocation>
        <location evidence="5">Cell membrane</location>
        <topology evidence="5">Multi-pass membrane protein</topology>
    </subcellularLocation>
    <subcellularLocation>
        <location evidence="1">Membrane</location>
        <topology evidence="1">Multi-pass membrane protein</topology>
    </subcellularLocation>
</comment>
<organism evidence="6 7">
    <name type="scientific">Emticicia oligotrophica (strain DSM 17448 / CIP 109782 / MTCC 6937 / GPTSA100-15)</name>
    <dbReference type="NCBI Taxonomy" id="929562"/>
    <lineage>
        <taxon>Bacteria</taxon>
        <taxon>Pseudomonadati</taxon>
        <taxon>Bacteroidota</taxon>
        <taxon>Cytophagia</taxon>
        <taxon>Cytophagales</taxon>
        <taxon>Leadbetterellaceae</taxon>
        <taxon>Emticicia</taxon>
    </lineage>
</organism>
<dbReference type="InterPro" id="IPR002781">
    <property type="entry name" value="TM_pro_TauE-like"/>
</dbReference>
<keyword evidence="5" id="KW-1003">Cell membrane</keyword>
<dbReference type="PANTHER" id="PTHR43701:SF5">
    <property type="entry name" value="MEMBRANE TRANSPORTER PROTEIN-RELATED"/>
    <property type="match status" value="1"/>
</dbReference>
<feature type="transmembrane region" description="Helical" evidence="5">
    <location>
        <begin position="74"/>
        <end position="92"/>
    </location>
</feature>
<dbReference type="Pfam" id="PF01925">
    <property type="entry name" value="TauE"/>
    <property type="match status" value="1"/>
</dbReference>
<sequence length="248" mass="26607">MNLEFIIIGILCFFTIATLYSSVGHAGASGYLAVMALLAFPSQEIKATSLILNILVASIASYRYLKEGYFDKKVFLYFAIFSIPLAFAGGYFKIDDKAFKILAGIFLIASSLMIASKTIQKAKQDYEVVPVAFWKAGIIGSIVGFISGLIGVGGGIFLSPILMLGKWASPKNVSGISALFILVNSVIALLGYISNIKQTPANIQYWVIAVILGGLLGSYLGTKKVKTTGIYILLAIVLVSAGIKMIFF</sequence>
<feature type="transmembrane region" description="Helical" evidence="5">
    <location>
        <begin position="136"/>
        <end position="161"/>
    </location>
</feature>
<name>A0ABM5N7Q3_EMTOG</name>
<dbReference type="RefSeq" id="WP_015026303.1">
    <property type="nucleotide sequence ID" value="NC_018742.1"/>
</dbReference>
<keyword evidence="4 5" id="KW-0472">Membrane</keyword>
<feature type="transmembrane region" description="Helical" evidence="5">
    <location>
        <begin position="228"/>
        <end position="247"/>
    </location>
</feature>
<evidence type="ECO:0000256" key="4">
    <source>
        <dbReference type="ARBA" id="ARBA00023136"/>
    </source>
</evidence>
<evidence type="ECO:0000256" key="5">
    <source>
        <dbReference type="RuleBase" id="RU363041"/>
    </source>
</evidence>
<reference evidence="6 7" key="1">
    <citation type="submission" date="2011-07" db="EMBL/GenBank/DDBJ databases">
        <title>The complete genome of plasmid 1 of Emticicia oligotrophica DSM 17448.</title>
        <authorList>
            <consortium name="US DOE Joint Genome Institute (JGI-PGF)"/>
            <person name="Lucas S."/>
            <person name="Han J."/>
            <person name="Lapidus A."/>
            <person name="Bruce D."/>
            <person name="Goodwin L."/>
            <person name="Pitluck S."/>
            <person name="Peters L."/>
            <person name="Kyrpides N."/>
            <person name="Mavromatis K."/>
            <person name="Ivanova N."/>
            <person name="Ovchinnikova G."/>
            <person name="Teshima H."/>
            <person name="Detter J.C."/>
            <person name="Tapia R."/>
            <person name="Han C."/>
            <person name="Land M."/>
            <person name="Hauser L."/>
            <person name="Markowitz V."/>
            <person name="Cheng J.-F."/>
            <person name="Hugenholtz P."/>
            <person name="Woyke T."/>
            <person name="Wu D."/>
            <person name="Tindall B."/>
            <person name="Pomrenke H."/>
            <person name="Brambilla E."/>
            <person name="Klenk H.-P."/>
            <person name="Eisen J.A."/>
        </authorList>
    </citation>
    <scope>NUCLEOTIDE SEQUENCE [LARGE SCALE GENOMIC DNA]</scope>
    <source>
        <strain evidence="7">DSM 17448 / GPTSA100-15</strain>
        <plasmid evidence="6 7">pEMTOL01</plasmid>
    </source>
</reference>
<dbReference type="Proteomes" id="UP000002875">
    <property type="component" value="Plasmid pEMTOL01"/>
</dbReference>